<gene>
    <name evidence="2" type="ORF">H6A20_02145</name>
</gene>
<keyword evidence="1" id="KW-1133">Transmembrane helix</keyword>
<reference evidence="2" key="2">
    <citation type="journal article" date="2021" name="Sci. Rep.">
        <title>The distribution of antibiotic resistance genes in chicken gut microbiota commensals.</title>
        <authorList>
            <person name="Juricova H."/>
            <person name="Matiasovicova J."/>
            <person name="Kubasova T."/>
            <person name="Cejkova D."/>
            <person name="Rychlik I."/>
        </authorList>
    </citation>
    <scope>NUCLEOTIDE SEQUENCE</scope>
    <source>
        <strain evidence="2">An582</strain>
    </source>
</reference>
<dbReference type="RefSeq" id="WP_204905514.1">
    <property type="nucleotide sequence ID" value="NZ_JACJKS010000002.1"/>
</dbReference>
<name>A0A938X9N3_9CLOT</name>
<protein>
    <submittedName>
        <fullName evidence="2">Uncharacterized protein</fullName>
    </submittedName>
</protein>
<evidence type="ECO:0000313" key="3">
    <source>
        <dbReference type="Proteomes" id="UP000705508"/>
    </source>
</evidence>
<organism evidence="2 3">
    <name type="scientific">Mordavella massiliensis</name>
    <dbReference type="NCBI Taxonomy" id="1871024"/>
    <lineage>
        <taxon>Bacteria</taxon>
        <taxon>Bacillati</taxon>
        <taxon>Bacillota</taxon>
        <taxon>Clostridia</taxon>
        <taxon>Eubacteriales</taxon>
        <taxon>Clostridiaceae</taxon>
        <taxon>Mordavella</taxon>
    </lineage>
</organism>
<dbReference type="EMBL" id="JACJKS010000002">
    <property type="protein sequence ID" value="MBM6947466.1"/>
    <property type="molecule type" value="Genomic_DNA"/>
</dbReference>
<feature type="transmembrane region" description="Helical" evidence="1">
    <location>
        <begin position="25"/>
        <end position="46"/>
    </location>
</feature>
<reference evidence="2" key="1">
    <citation type="submission" date="2020-08" db="EMBL/GenBank/DDBJ databases">
        <authorList>
            <person name="Cejkova D."/>
            <person name="Kubasova T."/>
            <person name="Jahodarova E."/>
            <person name="Rychlik I."/>
        </authorList>
    </citation>
    <scope>NUCLEOTIDE SEQUENCE</scope>
    <source>
        <strain evidence="2">An582</strain>
    </source>
</reference>
<keyword evidence="1" id="KW-0472">Membrane</keyword>
<keyword evidence="1" id="KW-0812">Transmembrane</keyword>
<evidence type="ECO:0000313" key="2">
    <source>
        <dbReference type="EMBL" id="MBM6947466.1"/>
    </source>
</evidence>
<evidence type="ECO:0000256" key="1">
    <source>
        <dbReference type="SAM" id="Phobius"/>
    </source>
</evidence>
<dbReference type="AlphaFoldDB" id="A0A938X9N3"/>
<proteinExistence type="predicted"/>
<comment type="caution">
    <text evidence="2">The sequence shown here is derived from an EMBL/GenBank/DDBJ whole genome shotgun (WGS) entry which is preliminary data.</text>
</comment>
<accession>A0A938X9N3</accession>
<dbReference type="Proteomes" id="UP000705508">
    <property type="component" value="Unassembled WGS sequence"/>
</dbReference>
<sequence>MKRVAGFALFFTGVGILIGIWLPNLFVEVLCIILCLLAAYELFFCCGDDK</sequence>